<dbReference type="GO" id="GO:0016887">
    <property type="term" value="F:ATP hydrolysis activity"/>
    <property type="evidence" value="ECO:0007669"/>
    <property type="project" value="InterPro"/>
</dbReference>
<protein>
    <submittedName>
        <fullName evidence="3">Type IV secretion system protein VirB11</fullName>
    </submittedName>
</protein>
<dbReference type="CDD" id="cd01130">
    <property type="entry name" value="VirB11-like_ATPase"/>
    <property type="match status" value="1"/>
</dbReference>
<evidence type="ECO:0000259" key="2">
    <source>
        <dbReference type="Pfam" id="PF00437"/>
    </source>
</evidence>
<evidence type="ECO:0000256" key="1">
    <source>
        <dbReference type="ARBA" id="ARBA00006611"/>
    </source>
</evidence>
<dbReference type="AlphaFoldDB" id="A0A562N7P0"/>
<dbReference type="SUPFAM" id="SSF52540">
    <property type="entry name" value="P-loop containing nucleoside triphosphate hydrolases"/>
    <property type="match status" value="1"/>
</dbReference>
<organism evidence="3 4">
    <name type="scientific">Paracoccus sulfuroxidans</name>
    <dbReference type="NCBI Taxonomy" id="384678"/>
    <lineage>
        <taxon>Bacteria</taxon>
        <taxon>Pseudomonadati</taxon>
        <taxon>Pseudomonadota</taxon>
        <taxon>Alphaproteobacteria</taxon>
        <taxon>Rhodobacterales</taxon>
        <taxon>Paracoccaceae</taxon>
        <taxon>Paracoccus</taxon>
    </lineage>
</organism>
<keyword evidence="4" id="KW-1185">Reference proteome</keyword>
<comment type="similarity">
    <text evidence="1">Belongs to the GSP E family.</text>
</comment>
<accession>A0A562N7P0</accession>
<dbReference type="Pfam" id="PF00437">
    <property type="entry name" value="T2SSE"/>
    <property type="match status" value="1"/>
</dbReference>
<dbReference type="Gene3D" id="3.40.50.300">
    <property type="entry name" value="P-loop containing nucleotide triphosphate hydrolases"/>
    <property type="match status" value="1"/>
</dbReference>
<name>A0A562N7P0_9RHOB</name>
<reference evidence="3 4" key="1">
    <citation type="journal article" date="2015" name="Stand. Genomic Sci.">
        <title>Genomic Encyclopedia of Bacterial and Archaeal Type Strains, Phase III: the genomes of soil and plant-associated and newly described type strains.</title>
        <authorList>
            <person name="Whitman W.B."/>
            <person name="Woyke T."/>
            <person name="Klenk H.P."/>
            <person name="Zhou Y."/>
            <person name="Lilburn T.G."/>
            <person name="Beck B.J."/>
            <person name="De Vos P."/>
            <person name="Vandamme P."/>
            <person name="Eisen J.A."/>
            <person name="Garrity G."/>
            <person name="Hugenholtz P."/>
            <person name="Kyrpides N.C."/>
        </authorList>
    </citation>
    <scope>NUCLEOTIDE SEQUENCE [LARGE SCALE GENOMIC DNA]</scope>
    <source>
        <strain evidence="3 4">CGMCC 1.5364</strain>
    </source>
</reference>
<dbReference type="InterPro" id="IPR050921">
    <property type="entry name" value="T4SS_GSP_E_ATPase"/>
</dbReference>
<dbReference type="EMBL" id="VLKU01000016">
    <property type="protein sequence ID" value="TWI28199.1"/>
    <property type="molecule type" value="Genomic_DNA"/>
</dbReference>
<proteinExistence type="inferred from homology"/>
<dbReference type="PANTHER" id="PTHR30486:SF6">
    <property type="entry name" value="TYPE IV PILUS RETRACTATION ATPASE PILT"/>
    <property type="match status" value="1"/>
</dbReference>
<evidence type="ECO:0000313" key="3">
    <source>
        <dbReference type="EMBL" id="TWI28199.1"/>
    </source>
</evidence>
<sequence>MAGYLHHYLNQIGALIRDPAMIEIALNGDGRIWTERAGQAVMQEASLPGLEPHFARDLGKQIANDQSLSLNEIAPMVSASVEFEGVNLRCQVIVPPASATGTVISLRLFRPRAAGAAPHRFGLLRDVKLSMEEERASILGRLKAGLTIGSEDEFDAFCCEVVGQRLNVLISGITSGGKTELSRRLLWMVAPEQRLALIQDANELLPDLPNVVNLIADRKESSPRSADRLLEATLRLRPDRIILGELRGIEAITFLEAINTGHEGSFTTIHAQSARKALDRLAFMVAKGGLGMSYGEIQRYVRGAIDVVIQVGRAGDRRGVMEIWMPALDGFVLESEAA</sequence>
<gene>
    <name evidence="3" type="ORF">IQ24_03816</name>
</gene>
<dbReference type="InterPro" id="IPR001482">
    <property type="entry name" value="T2SS/T4SS_dom"/>
</dbReference>
<dbReference type="Proteomes" id="UP000316225">
    <property type="component" value="Unassembled WGS sequence"/>
</dbReference>
<dbReference type="RefSeq" id="WP_145399954.1">
    <property type="nucleotide sequence ID" value="NZ_VLKU01000016.1"/>
</dbReference>
<dbReference type="OrthoDB" id="9810761at2"/>
<dbReference type="InterPro" id="IPR027417">
    <property type="entry name" value="P-loop_NTPase"/>
</dbReference>
<dbReference type="Gene3D" id="3.30.450.90">
    <property type="match status" value="1"/>
</dbReference>
<comment type="caution">
    <text evidence="3">The sequence shown here is derived from an EMBL/GenBank/DDBJ whole genome shotgun (WGS) entry which is preliminary data.</text>
</comment>
<feature type="domain" description="Bacterial type II secretion system protein E" evidence="2">
    <location>
        <begin position="155"/>
        <end position="288"/>
    </location>
</feature>
<evidence type="ECO:0000313" key="4">
    <source>
        <dbReference type="Proteomes" id="UP000316225"/>
    </source>
</evidence>
<dbReference type="PANTHER" id="PTHR30486">
    <property type="entry name" value="TWITCHING MOTILITY PROTEIN PILT"/>
    <property type="match status" value="1"/>
</dbReference>